<dbReference type="AlphaFoldDB" id="A0A158K8U1"/>
<evidence type="ECO:0008006" key="3">
    <source>
        <dbReference type="Google" id="ProtNLM"/>
    </source>
</evidence>
<accession>A0A158K8U1</accession>
<reference evidence="1" key="1">
    <citation type="submission" date="2016-01" db="EMBL/GenBank/DDBJ databases">
        <authorList>
            <person name="Peeters C."/>
        </authorList>
    </citation>
    <scope>NUCLEOTIDE SEQUENCE [LARGE SCALE GENOMIC DNA]</scope>
    <source>
        <strain evidence="1">LMG 22937</strain>
    </source>
</reference>
<name>A0A158K8U1_9BURK</name>
<evidence type="ECO:0000313" key="2">
    <source>
        <dbReference type="Proteomes" id="UP000054925"/>
    </source>
</evidence>
<protein>
    <recommendedName>
        <fullName evidence="3">Fis family transcriptional regulator</fullName>
    </recommendedName>
</protein>
<dbReference type="Proteomes" id="UP000054925">
    <property type="component" value="Unassembled WGS sequence"/>
</dbReference>
<sequence>MRSQRPTATDVLNVAQTVLLTSFITEAGHGLLDLTLIRQVEEEVLALLDSGKTTDDWITPETLLEPLASVINEHDRQLREVRLGVVKAACERLDRMVTSALAQSKEGS</sequence>
<gene>
    <name evidence="1" type="ORF">AWB67_05112</name>
</gene>
<proteinExistence type="predicted"/>
<comment type="caution">
    <text evidence="1">The sequence shown here is derived from an EMBL/GenBank/DDBJ whole genome shotgun (WGS) entry which is preliminary data.</text>
</comment>
<keyword evidence="2" id="KW-1185">Reference proteome</keyword>
<dbReference type="EMBL" id="FCOL02000041">
    <property type="protein sequence ID" value="SAL77532.1"/>
    <property type="molecule type" value="Genomic_DNA"/>
</dbReference>
<evidence type="ECO:0000313" key="1">
    <source>
        <dbReference type="EMBL" id="SAL77532.1"/>
    </source>
</evidence>
<organism evidence="1 2">
    <name type="scientific">Caballeronia terrestris</name>
    <dbReference type="NCBI Taxonomy" id="1226301"/>
    <lineage>
        <taxon>Bacteria</taxon>
        <taxon>Pseudomonadati</taxon>
        <taxon>Pseudomonadota</taxon>
        <taxon>Betaproteobacteria</taxon>
        <taxon>Burkholderiales</taxon>
        <taxon>Burkholderiaceae</taxon>
        <taxon>Caballeronia</taxon>
    </lineage>
</organism>